<evidence type="ECO:0000256" key="5">
    <source>
        <dbReference type="ARBA" id="ARBA00022723"/>
    </source>
</evidence>
<comment type="caution">
    <text evidence="13">The sequence shown here is derived from an EMBL/GenBank/DDBJ whole genome shotgun (WGS) entry which is preliminary data.</text>
</comment>
<dbReference type="InterPro" id="IPR025867">
    <property type="entry name" value="MnmE_helical"/>
</dbReference>
<keyword evidence="10 11" id="KW-0342">GTP-binding</keyword>
<dbReference type="GO" id="GO:0005829">
    <property type="term" value="C:cytosol"/>
    <property type="evidence" value="ECO:0007669"/>
    <property type="project" value="TreeGrafter"/>
</dbReference>
<dbReference type="GO" id="GO:0003924">
    <property type="term" value="F:GTPase activity"/>
    <property type="evidence" value="ECO:0007669"/>
    <property type="project" value="InterPro"/>
</dbReference>
<accession>A0AAV8D063</accession>
<sequence>MALALIRLLPWRQPKPHCLFPFSLNPTKTHFLFHLRHCQASTSSPKTLILTQDERSNGSLSAEREAIVGSGTIAAIVTSLGGGPAAVGIVRLSGPTAVAVAGQVFRPVKRVKEEGGCVAWRPKSHFVEYGYVLDNDGNVIDEVLAVPMLAPRSYTREDVVELQCHGNDVCLHRVLRACLEAGATLAEPGEFTLRAFLNGRLDLSQAENIARLISAKSAAAADSALAGIQGGFSSLVKSLRIQCIELLTELEARLDFEDELPPLCLPSLIDKISVMQRDLQDALDTANYDKLLQSGLQIAIIGRPNVGKSSLLNAWSKSERAIVTEIAGTTRDVVEANVSIHGIPATLLDTAGIRETDDIVEKIGVKRSEAAALAADVIIMAISAVDGWSEEDAKLIEHIVMSQKSANQAMTAPMILVINKDDRKPKDLLISFEEICSGLFKKVVRTCALTGAGISELEKAVLEVRGLEPISSAGRKWTVNQRQFEQLLRAQEAFVRLHTSIEEQLPMDFWTIDLREAALALGQISGDDISEEVLTSIFSKFCIGK</sequence>
<dbReference type="InterPro" id="IPR005225">
    <property type="entry name" value="Small_GTP-bd"/>
</dbReference>
<dbReference type="SUPFAM" id="SSF52540">
    <property type="entry name" value="P-loop containing nucleoside triphosphate hydrolases"/>
    <property type="match status" value="1"/>
</dbReference>
<dbReference type="InterPro" id="IPR027266">
    <property type="entry name" value="TrmE/GcvT-like"/>
</dbReference>
<comment type="subcellular location">
    <subcellularLocation>
        <location evidence="1">Plastid</location>
        <location evidence="1">Chloroplast</location>
    </subcellularLocation>
</comment>
<dbReference type="GO" id="GO:0002098">
    <property type="term" value="P:tRNA wobble uridine modification"/>
    <property type="evidence" value="ECO:0007669"/>
    <property type="project" value="TreeGrafter"/>
</dbReference>
<gene>
    <name evidence="13" type="ORF">LUZ62_070788</name>
</gene>
<dbReference type="EMBL" id="JAMFTS010000004">
    <property type="protein sequence ID" value="KAJ4760413.1"/>
    <property type="molecule type" value="Genomic_DNA"/>
</dbReference>
<protein>
    <submittedName>
        <fullName evidence="13">tRNA modification GTPase MnmE</fullName>
    </submittedName>
</protein>
<organism evidence="13 14">
    <name type="scientific">Rhynchospora pubera</name>
    <dbReference type="NCBI Taxonomy" id="906938"/>
    <lineage>
        <taxon>Eukaryota</taxon>
        <taxon>Viridiplantae</taxon>
        <taxon>Streptophyta</taxon>
        <taxon>Embryophyta</taxon>
        <taxon>Tracheophyta</taxon>
        <taxon>Spermatophyta</taxon>
        <taxon>Magnoliopsida</taxon>
        <taxon>Liliopsida</taxon>
        <taxon>Poales</taxon>
        <taxon>Cyperaceae</taxon>
        <taxon>Cyperoideae</taxon>
        <taxon>Rhynchosporeae</taxon>
        <taxon>Rhynchospora</taxon>
    </lineage>
</organism>
<evidence type="ECO:0000256" key="9">
    <source>
        <dbReference type="ARBA" id="ARBA00022958"/>
    </source>
</evidence>
<keyword evidence="8" id="KW-0460">Magnesium</keyword>
<evidence type="ECO:0000256" key="7">
    <source>
        <dbReference type="ARBA" id="ARBA00022801"/>
    </source>
</evidence>
<proteinExistence type="inferred from homology"/>
<feature type="domain" description="TrmE-type G" evidence="12">
    <location>
        <begin position="295"/>
        <end position="466"/>
    </location>
</feature>
<dbReference type="NCBIfam" id="TIGR00450">
    <property type="entry name" value="mnmE_trmE_thdF"/>
    <property type="match status" value="1"/>
</dbReference>
<dbReference type="Proteomes" id="UP001140206">
    <property type="component" value="Chromosome 4"/>
</dbReference>
<dbReference type="PANTHER" id="PTHR42714:SF2">
    <property type="entry name" value="TRNA MODIFICATION GTPASE GTPBP3, MITOCHONDRIAL"/>
    <property type="match status" value="1"/>
</dbReference>
<dbReference type="GO" id="GO:0009507">
    <property type="term" value="C:chloroplast"/>
    <property type="evidence" value="ECO:0007669"/>
    <property type="project" value="UniProtKB-SubCell"/>
</dbReference>
<keyword evidence="6 11" id="KW-0547">Nucleotide-binding</keyword>
<evidence type="ECO:0000256" key="3">
    <source>
        <dbReference type="ARBA" id="ARBA00022490"/>
    </source>
</evidence>
<dbReference type="CDD" id="cd04164">
    <property type="entry name" value="trmE"/>
    <property type="match status" value="1"/>
</dbReference>
<dbReference type="Pfam" id="PF01926">
    <property type="entry name" value="MMR_HSR1"/>
    <property type="match status" value="1"/>
</dbReference>
<evidence type="ECO:0000313" key="14">
    <source>
        <dbReference type="Proteomes" id="UP001140206"/>
    </source>
</evidence>
<keyword evidence="4 11" id="KW-0819">tRNA processing</keyword>
<dbReference type="InterPro" id="IPR004520">
    <property type="entry name" value="GTPase_MnmE"/>
</dbReference>
<dbReference type="FunFam" id="3.40.50.300:FF:000494">
    <property type="entry name" value="tRNA modification GTPase MnmE"/>
    <property type="match status" value="1"/>
</dbReference>
<dbReference type="GO" id="GO:0042802">
    <property type="term" value="F:identical protein binding"/>
    <property type="evidence" value="ECO:0007669"/>
    <property type="project" value="UniProtKB-ARBA"/>
</dbReference>
<keyword evidence="3" id="KW-0963">Cytoplasm</keyword>
<dbReference type="GO" id="GO:0030488">
    <property type="term" value="P:tRNA methylation"/>
    <property type="evidence" value="ECO:0007669"/>
    <property type="project" value="TreeGrafter"/>
</dbReference>
<dbReference type="GO" id="GO:0005525">
    <property type="term" value="F:GTP binding"/>
    <property type="evidence" value="ECO:0007669"/>
    <property type="project" value="UniProtKB-KW"/>
</dbReference>
<keyword evidence="9" id="KW-0630">Potassium</keyword>
<comment type="similarity">
    <text evidence="2 11">Belongs to the TRAFAC class TrmE-Era-EngA-EngB-Septin-like GTPase superfamily. TrmE GTPase family.</text>
</comment>
<dbReference type="InterPro" id="IPR027417">
    <property type="entry name" value="P-loop_NTPase"/>
</dbReference>
<evidence type="ECO:0000256" key="6">
    <source>
        <dbReference type="ARBA" id="ARBA00022741"/>
    </source>
</evidence>
<name>A0AAV8D063_9POAL</name>
<evidence type="ECO:0000259" key="12">
    <source>
        <dbReference type="PROSITE" id="PS51709"/>
    </source>
</evidence>
<reference evidence="13" key="1">
    <citation type="submission" date="2022-08" db="EMBL/GenBank/DDBJ databases">
        <authorList>
            <person name="Marques A."/>
        </authorList>
    </citation>
    <scope>NUCLEOTIDE SEQUENCE</scope>
    <source>
        <strain evidence="13">RhyPub2mFocal</strain>
        <tissue evidence="13">Leaves</tissue>
    </source>
</reference>
<evidence type="ECO:0000256" key="8">
    <source>
        <dbReference type="ARBA" id="ARBA00022842"/>
    </source>
</evidence>
<dbReference type="PROSITE" id="PS51709">
    <property type="entry name" value="G_TRME"/>
    <property type="match status" value="1"/>
</dbReference>
<dbReference type="FunFam" id="3.30.1360.120:FF:000003">
    <property type="entry name" value="tRNA modification GTPase MnmE"/>
    <property type="match status" value="1"/>
</dbReference>
<evidence type="ECO:0000313" key="13">
    <source>
        <dbReference type="EMBL" id="KAJ4760413.1"/>
    </source>
</evidence>
<dbReference type="InterPro" id="IPR018948">
    <property type="entry name" value="GTP-bd_TrmE_N"/>
</dbReference>
<dbReference type="Gene3D" id="1.20.120.430">
    <property type="entry name" value="tRNA modification GTPase MnmE domain 2"/>
    <property type="match status" value="1"/>
</dbReference>
<dbReference type="InterPro" id="IPR006073">
    <property type="entry name" value="GTP-bd"/>
</dbReference>
<dbReference type="InterPro" id="IPR031168">
    <property type="entry name" value="G_TrmE"/>
</dbReference>
<evidence type="ECO:0000256" key="4">
    <source>
        <dbReference type="ARBA" id="ARBA00022694"/>
    </source>
</evidence>
<dbReference type="Pfam" id="PF12631">
    <property type="entry name" value="MnmE_helical"/>
    <property type="match status" value="1"/>
</dbReference>
<dbReference type="Pfam" id="PF10396">
    <property type="entry name" value="TrmE_N"/>
    <property type="match status" value="1"/>
</dbReference>
<dbReference type="GO" id="GO:0046872">
    <property type="term" value="F:metal ion binding"/>
    <property type="evidence" value="ECO:0007669"/>
    <property type="project" value="UniProtKB-KW"/>
</dbReference>
<dbReference type="CDD" id="cd14858">
    <property type="entry name" value="TrmE_N"/>
    <property type="match status" value="1"/>
</dbReference>
<dbReference type="Gene3D" id="3.40.50.300">
    <property type="entry name" value="P-loop containing nucleotide triphosphate hydrolases"/>
    <property type="match status" value="1"/>
</dbReference>
<dbReference type="HAMAP" id="MF_00379">
    <property type="entry name" value="GTPase_MnmE"/>
    <property type="match status" value="1"/>
</dbReference>
<keyword evidence="14" id="KW-1185">Reference proteome</keyword>
<dbReference type="PANTHER" id="PTHR42714">
    <property type="entry name" value="TRNA MODIFICATION GTPASE GTPBP3"/>
    <property type="match status" value="1"/>
</dbReference>
<dbReference type="InterPro" id="IPR027368">
    <property type="entry name" value="MnmE_dom2"/>
</dbReference>
<evidence type="ECO:0000256" key="2">
    <source>
        <dbReference type="ARBA" id="ARBA00011043"/>
    </source>
</evidence>
<evidence type="ECO:0000256" key="10">
    <source>
        <dbReference type="ARBA" id="ARBA00023134"/>
    </source>
</evidence>
<evidence type="ECO:0000256" key="1">
    <source>
        <dbReference type="ARBA" id="ARBA00004229"/>
    </source>
</evidence>
<dbReference type="Gene3D" id="3.30.1360.120">
    <property type="entry name" value="Probable tRNA modification gtpase trme, domain 1"/>
    <property type="match status" value="1"/>
</dbReference>
<keyword evidence="7" id="KW-0378">Hydrolase</keyword>
<dbReference type="NCBIfam" id="TIGR00231">
    <property type="entry name" value="small_GTP"/>
    <property type="match status" value="1"/>
</dbReference>
<keyword evidence="5" id="KW-0479">Metal-binding</keyword>
<dbReference type="AlphaFoldDB" id="A0AAV8D063"/>
<evidence type="ECO:0000256" key="11">
    <source>
        <dbReference type="RuleBase" id="RU003313"/>
    </source>
</evidence>